<keyword evidence="1" id="KW-0812">Transmembrane</keyword>
<accession>A0A1F5GZ55</accession>
<feature type="transmembrane region" description="Helical" evidence="1">
    <location>
        <begin position="12"/>
        <end position="32"/>
    </location>
</feature>
<evidence type="ECO:0000256" key="1">
    <source>
        <dbReference type="SAM" id="Phobius"/>
    </source>
</evidence>
<keyword evidence="1" id="KW-0472">Membrane</keyword>
<organism evidence="2 3">
    <name type="scientific">Candidatus Curtissbacteria bacterium RIFCSPLOWO2_01_FULL_38_11b</name>
    <dbReference type="NCBI Taxonomy" id="1797725"/>
    <lineage>
        <taxon>Bacteria</taxon>
        <taxon>Candidatus Curtissiibacteriota</taxon>
    </lineage>
</organism>
<dbReference type="EMBL" id="MFBO01000036">
    <property type="protein sequence ID" value="OGD97202.1"/>
    <property type="molecule type" value="Genomic_DNA"/>
</dbReference>
<feature type="transmembrane region" description="Helical" evidence="1">
    <location>
        <begin position="38"/>
        <end position="60"/>
    </location>
</feature>
<comment type="caution">
    <text evidence="2">The sequence shown here is derived from an EMBL/GenBank/DDBJ whole genome shotgun (WGS) entry which is preliminary data.</text>
</comment>
<name>A0A1F5GZ55_9BACT</name>
<reference evidence="2 3" key="1">
    <citation type="journal article" date="2016" name="Nat. Commun.">
        <title>Thousands of microbial genomes shed light on interconnected biogeochemical processes in an aquifer system.</title>
        <authorList>
            <person name="Anantharaman K."/>
            <person name="Brown C.T."/>
            <person name="Hug L.A."/>
            <person name="Sharon I."/>
            <person name="Castelle C.J."/>
            <person name="Probst A.J."/>
            <person name="Thomas B.C."/>
            <person name="Singh A."/>
            <person name="Wilkins M.J."/>
            <person name="Karaoz U."/>
            <person name="Brodie E.L."/>
            <person name="Williams K.H."/>
            <person name="Hubbard S.S."/>
            <person name="Banfield J.F."/>
        </authorList>
    </citation>
    <scope>NUCLEOTIDE SEQUENCE [LARGE SCALE GENOMIC DNA]</scope>
</reference>
<evidence type="ECO:0000313" key="2">
    <source>
        <dbReference type="EMBL" id="OGD97202.1"/>
    </source>
</evidence>
<sequence>MASSLDAKMKACMTPHALTHILTGIGVGLLLVGLFSGLAAQALALGIIVVVAGIVIDFTVNKG</sequence>
<dbReference type="AlphaFoldDB" id="A0A1F5GZ55"/>
<evidence type="ECO:0000313" key="3">
    <source>
        <dbReference type="Proteomes" id="UP000176740"/>
    </source>
</evidence>
<protein>
    <submittedName>
        <fullName evidence="2">Uncharacterized protein</fullName>
    </submittedName>
</protein>
<proteinExistence type="predicted"/>
<dbReference type="Proteomes" id="UP000176740">
    <property type="component" value="Unassembled WGS sequence"/>
</dbReference>
<gene>
    <name evidence="2" type="ORF">A3A49_02355</name>
</gene>
<keyword evidence="1" id="KW-1133">Transmembrane helix</keyword>